<evidence type="ECO:0000313" key="2">
    <source>
        <dbReference type="Proteomes" id="UP001164929"/>
    </source>
</evidence>
<dbReference type="EMBL" id="JAQIZT010000006">
    <property type="protein sequence ID" value="KAJ6993249.1"/>
    <property type="molecule type" value="Genomic_DNA"/>
</dbReference>
<gene>
    <name evidence="1" type="ORF">NC653_016387</name>
</gene>
<dbReference type="AlphaFoldDB" id="A0AAD6QMZ1"/>
<organism evidence="1 2">
    <name type="scientific">Populus alba x Populus x berolinensis</name>
    <dbReference type="NCBI Taxonomy" id="444605"/>
    <lineage>
        <taxon>Eukaryota</taxon>
        <taxon>Viridiplantae</taxon>
        <taxon>Streptophyta</taxon>
        <taxon>Embryophyta</taxon>
        <taxon>Tracheophyta</taxon>
        <taxon>Spermatophyta</taxon>
        <taxon>Magnoliopsida</taxon>
        <taxon>eudicotyledons</taxon>
        <taxon>Gunneridae</taxon>
        <taxon>Pentapetalae</taxon>
        <taxon>rosids</taxon>
        <taxon>fabids</taxon>
        <taxon>Malpighiales</taxon>
        <taxon>Salicaceae</taxon>
        <taxon>Saliceae</taxon>
        <taxon>Populus</taxon>
    </lineage>
</organism>
<sequence length="230" mass="26024">MIWIGLPDDTPSKQLLNAASSYSIFSPSTPPSVGQEIMNTSYGEHEQQQMIYVAFLNLSFGSNNLMKLFCSSSHTVGLRYSSVMAHSIAITSGPSFSPPTRSNSASRKSFDFFLPGFHSPVLSFTNFSTILMNSWPSFDRGFRRSRDSTRLPIRLKEEVVGDLDFHRLSLCLCFCNILVNIPYHVIIALLSEDSCLIDLLGYQFIMSFVEQRRWSMRQFGPYQPSACDPW</sequence>
<dbReference type="Proteomes" id="UP001164929">
    <property type="component" value="Chromosome 6"/>
</dbReference>
<reference evidence="1" key="1">
    <citation type="journal article" date="2023" name="Mol. Ecol. Resour.">
        <title>Chromosome-level genome assembly of a triploid poplar Populus alba 'Berolinensis'.</title>
        <authorList>
            <person name="Chen S."/>
            <person name="Yu Y."/>
            <person name="Wang X."/>
            <person name="Wang S."/>
            <person name="Zhang T."/>
            <person name="Zhou Y."/>
            <person name="He R."/>
            <person name="Meng N."/>
            <person name="Wang Y."/>
            <person name="Liu W."/>
            <person name="Liu Z."/>
            <person name="Liu J."/>
            <person name="Guo Q."/>
            <person name="Huang H."/>
            <person name="Sederoff R.R."/>
            <person name="Wang G."/>
            <person name="Qu G."/>
            <person name="Chen S."/>
        </authorList>
    </citation>
    <scope>NUCLEOTIDE SEQUENCE</scope>
    <source>
        <strain evidence="1">SC-2020</strain>
    </source>
</reference>
<proteinExistence type="predicted"/>
<name>A0AAD6QMZ1_9ROSI</name>
<protein>
    <submittedName>
        <fullName evidence="1">Uncharacterized protein</fullName>
    </submittedName>
</protein>
<evidence type="ECO:0000313" key="1">
    <source>
        <dbReference type="EMBL" id="KAJ6993249.1"/>
    </source>
</evidence>
<accession>A0AAD6QMZ1</accession>
<keyword evidence="2" id="KW-1185">Reference proteome</keyword>
<comment type="caution">
    <text evidence="1">The sequence shown here is derived from an EMBL/GenBank/DDBJ whole genome shotgun (WGS) entry which is preliminary data.</text>
</comment>